<dbReference type="GO" id="GO:0000289">
    <property type="term" value="P:nuclear-transcribed mRNA poly(A) tail shortening"/>
    <property type="evidence" value="ECO:0007669"/>
    <property type="project" value="UniProtKB-UniRule"/>
</dbReference>
<protein>
    <recommendedName>
        <fullName evidence="9">PAN2-PAN3 deadenylation complex subunit PAN3</fullName>
    </recommendedName>
    <alternativeName>
        <fullName evidence="9">PAB1P-dependent poly(A)-specific ribonuclease</fullName>
    </alternativeName>
    <alternativeName>
        <fullName evidence="9">Poly(A)-nuclease deadenylation complex subunit 3</fullName>
        <shortName evidence="9">PAN deadenylation complex subunit 3</shortName>
    </alternativeName>
</protein>
<comment type="similarity">
    <text evidence="9">Belongs to the protein kinase superfamily. PAN3 family.</text>
</comment>
<evidence type="ECO:0000259" key="11">
    <source>
        <dbReference type="Pfam" id="PF18101"/>
    </source>
</evidence>
<dbReference type="GO" id="GO:0005524">
    <property type="term" value="F:ATP binding"/>
    <property type="evidence" value="ECO:0007669"/>
    <property type="project" value="UniProtKB-UniRule"/>
</dbReference>
<accession>A0A1Q3EA53</accession>
<dbReference type="Pfam" id="PF18101">
    <property type="entry name" value="Pan3_CK"/>
    <property type="match status" value="1"/>
</dbReference>
<evidence type="ECO:0000256" key="2">
    <source>
        <dbReference type="ARBA" id="ARBA00022490"/>
    </source>
</evidence>
<evidence type="ECO:0000313" key="12">
    <source>
        <dbReference type="EMBL" id="GAW04115.1"/>
    </source>
</evidence>
<dbReference type="GO" id="GO:0008143">
    <property type="term" value="F:poly(A) binding"/>
    <property type="evidence" value="ECO:0007669"/>
    <property type="project" value="TreeGrafter"/>
</dbReference>
<feature type="region of interest" description="Disordered" evidence="10">
    <location>
        <begin position="263"/>
        <end position="289"/>
    </location>
</feature>
<keyword evidence="13" id="KW-1185">Reference proteome</keyword>
<dbReference type="SUPFAM" id="SSF56112">
    <property type="entry name" value="Protein kinase-like (PK-like)"/>
    <property type="match status" value="1"/>
</dbReference>
<keyword evidence="5 9" id="KW-0547">Nucleotide-binding</keyword>
<dbReference type="FunFam" id="1.10.287.3700:FF:000001">
    <property type="entry name" value="PAN2-PAN3 deadenylation complex subunit PAN3"/>
    <property type="match status" value="1"/>
</dbReference>
<gene>
    <name evidence="9" type="primary">PAN3</name>
    <name evidence="12" type="ORF">LENED_005883</name>
</gene>
<dbReference type="Gene3D" id="1.20.5.5160">
    <property type="match status" value="1"/>
</dbReference>
<comment type="function">
    <text evidence="9">Regulatory subunit of the poly(A)-nuclease (PAN) deadenylation complex, one of two cytoplasmic mRNA deadenylases involved in mRNA turnover. PAN specifically shortens poly(A) tails of RNA and the activity is stimulated by poly(A)-binding protein PAB1. PAN deadenylation is followed by rapid degradation of the shortened mRNA tails by the CCR4-NOT complex. Deadenylated mRNAs are then degraded by two alternative mechanisms, namely exosome-mediated 3'-5' exonucleolytic degradation, or deadenlyation-dependent mRNA decaping and subsequent 5'-3' exonucleolytic degradation by XRN1. May also be involved in post-transcriptional maturation of mRNA poly(A) tails. PAN3 acts as a positive regulator for PAN activity, recruiting the catalytic subunit PAN2 to mRNA via its interaction with RNA and with PAB1.</text>
</comment>
<evidence type="ECO:0000256" key="8">
    <source>
        <dbReference type="ARBA" id="ARBA00023054"/>
    </source>
</evidence>
<evidence type="ECO:0000256" key="10">
    <source>
        <dbReference type="SAM" id="MobiDB-lite"/>
    </source>
</evidence>
<feature type="region of interest" description="Knob domain" evidence="9">
    <location>
        <begin position="704"/>
        <end position="800"/>
    </location>
</feature>
<keyword evidence="7 9" id="KW-0067">ATP-binding</keyword>
<dbReference type="PANTHER" id="PTHR12272:SF11">
    <property type="entry name" value="PAN2-PAN3 DEADENYLATION COMPLEX SUBUNIT PAN3"/>
    <property type="match status" value="1"/>
</dbReference>
<comment type="subcellular location">
    <subcellularLocation>
        <location evidence="1 9">Cytoplasm</location>
    </subcellularLocation>
</comment>
<keyword evidence="4" id="KW-0479">Metal-binding</keyword>
<reference evidence="12 13" key="1">
    <citation type="submission" date="2016-08" db="EMBL/GenBank/DDBJ databases">
        <authorList>
            <consortium name="Lentinula edodes genome sequencing consortium"/>
            <person name="Sakamoto Y."/>
            <person name="Nakade K."/>
            <person name="Sato S."/>
            <person name="Yoshida Y."/>
            <person name="Miyazaki K."/>
            <person name="Natsume S."/>
            <person name="Konno N."/>
        </authorList>
    </citation>
    <scope>NUCLEOTIDE SEQUENCE [LARGE SCALE GENOMIC DNA]</scope>
    <source>
        <strain evidence="12 13">NBRC 111202</strain>
    </source>
</reference>
<dbReference type="EMBL" id="BDGU01000178">
    <property type="protein sequence ID" value="GAW04115.1"/>
    <property type="molecule type" value="Genomic_DNA"/>
</dbReference>
<comment type="domain">
    <text evidence="9">Contains a pseudokinase domain. The protein kinase domain is predicted to be catalytically inactive because some of the residues important for catalytic activity are substituted and it lacks the equivalent of the binding site for a peptide substrate. However, it has retained an ATP-binding site and ATP-binding is required for mRNA degradation, stimulating the activity of the PAN2 nuclease in vitro. The nucleotide-binding site is juxtaposed to the RNase active site of PAN2 in the complex and may actually bind nucleosides of a poly(A) RNA rather than ATP, feeding the poly(A)-tail to the active site of the deadenylase and thus increasing the efficiency with which this distributive enzyme degrades oligo(A) RNAs.</text>
</comment>
<feature type="binding site" evidence="9">
    <location>
        <begin position="564"/>
        <end position="565"/>
    </location>
    <ligand>
        <name>ATP</name>
        <dbReference type="ChEBI" id="CHEBI:30616"/>
    </ligand>
</feature>
<dbReference type="Proteomes" id="UP000188533">
    <property type="component" value="Unassembled WGS sequence"/>
</dbReference>
<dbReference type="Gene3D" id="1.10.510.10">
    <property type="entry name" value="Transferase(Phosphotransferase) domain 1"/>
    <property type="match status" value="2"/>
</dbReference>
<dbReference type="GO" id="GO:0016787">
    <property type="term" value="F:hydrolase activity"/>
    <property type="evidence" value="ECO:0007669"/>
    <property type="project" value="UniProtKB-KW"/>
</dbReference>
<dbReference type="Pfam" id="PF03571">
    <property type="entry name" value="Peptidase_M49"/>
    <property type="match status" value="1"/>
</dbReference>
<evidence type="ECO:0000256" key="4">
    <source>
        <dbReference type="ARBA" id="ARBA00022723"/>
    </source>
</evidence>
<comment type="domain">
    <text evidence="9">The pseudokinase domain, the coiled-coil (CC), and C-terminal knob domain (CK) form a structural unit (PKC) that forms an extensive high-affinity interaction surface for PAN2.</text>
</comment>
<evidence type="ECO:0000256" key="5">
    <source>
        <dbReference type="ARBA" id="ARBA00022741"/>
    </source>
</evidence>
<dbReference type="GO" id="GO:0000932">
    <property type="term" value="C:P-body"/>
    <property type="evidence" value="ECO:0007669"/>
    <property type="project" value="TreeGrafter"/>
</dbReference>
<dbReference type="InterPro" id="IPR039461">
    <property type="entry name" value="Peptidase_M49"/>
</dbReference>
<comment type="domain">
    <text evidence="9">The N-terminal zinc finger binds to poly(A) RNA.</text>
</comment>
<evidence type="ECO:0000256" key="9">
    <source>
        <dbReference type="HAMAP-Rule" id="MF_03181"/>
    </source>
</evidence>
<keyword evidence="3 9" id="KW-0507">mRNA processing</keyword>
<dbReference type="Gene3D" id="1.10.287.3700">
    <property type="match status" value="1"/>
</dbReference>
<comment type="subunit">
    <text evidence="9">Homodimer. Forms a heterotrimer with a catalytic subunit PAN2 to form the poly(A)-nuclease (PAN) deadenylation complex. Interacts (via PAM-2 motif) with poly(A)-binding protein PAB1 (via PABC domain), conferring substrate specificity of the enzyme complex.</text>
</comment>
<evidence type="ECO:0000256" key="1">
    <source>
        <dbReference type="ARBA" id="ARBA00004496"/>
    </source>
</evidence>
<dbReference type="AlphaFoldDB" id="A0A1Q3EA53"/>
<comment type="caution">
    <text evidence="12">The sequence shown here is derived from an EMBL/GenBank/DDBJ whole genome shotgun (WGS) entry which is preliminary data.</text>
</comment>
<feature type="domain" description="Pan3 C-terminal knob" evidence="11">
    <location>
        <begin position="656"/>
        <end position="793"/>
    </location>
</feature>
<comment type="caution">
    <text evidence="9">Lacks conserved residue(s) required for the propagation of feature annotation.</text>
</comment>
<dbReference type="InterPro" id="IPR030844">
    <property type="entry name" value="PAN3"/>
</dbReference>
<dbReference type="GO" id="GO:0006397">
    <property type="term" value="P:mRNA processing"/>
    <property type="evidence" value="ECO:0007669"/>
    <property type="project" value="UniProtKB-KW"/>
</dbReference>
<organism evidence="12 13">
    <name type="scientific">Lentinula edodes</name>
    <name type="common">Shiitake mushroom</name>
    <name type="synonym">Lentinus edodes</name>
    <dbReference type="NCBI Taxonomy" id="5353"/>
    <lineage>
        <taxon>Eukaryota</taxon>
        <taxon>Fungi</taxon>
        <taxon>Dikarya</taxon>
        <taxon>Basidiomycota</taxon>
        <taxon>Agaricomycotina</taxon>
        <taxon>Agaricomycetes</taxon>
        <taxon>Agaricomycetidae</taxon>
        <taxon>Agaricales</taxon>
        <taxon>Marasmiineae</taxon>
        <taxon>Omphalotaceae</taxon>
        <taxon>Lentinula</taxon>
    </lineage>
</organism>
<evidence type="ECO:0000256" key="6">
    <source>
        <dbReference type="ARBA" id="ARBA00022801"/>
    </source>
</evidence>
<evidence type="ECO:0000313" key="13">
    <source>
        <dbReference type="Proteomes" id="UP000188533"/>
    </source>
</evidence>
<sequence length="800" mass="89710">MEECRAETVALFLVGNRDILKIFNYVDEQEIEDIQYITFLLMARAGLRALEFFDPATQKHGQAHMQARLGITQFLMRNGIARLEKVRDSDDMLENVFVRVDRDQVLARGKDVAGKLLVSLQVYKSTADGAGARKFYTELTTPMSGWDGELRDLVLKKKLPRKIFVQPTTAIVDGEVQLKEYPLTSAGAIESFIDRRLNVMIYGYCKFEDKGCVYYHPPAEEVIPTPARSASPAAVTTATSPISAHAVNAPVFVPKASSLSLPTPSAPVTRQSLASSSPSSPAPPDYRENYAYSDSEQVAELDTQFYDDSQAHFDGYSAGYAQNMEVPFYTAHRSHQLDHHLYTPAIPSAFVTSSTDSHFIHPSSELRQVLLERSHTSRSAPILGSNLPEELQGYHTFVPIDTILWYIGRSILPTEFLMSYEESKQAAFNAIEAWSQIRHPNIVTVHEAFTTRTFNDSSLVVVYSYYPNAQTLFDAHMKSTTPSALPQHILNGGGRVLLGQSHSLPQLSQYGQMLPSHFASSLSLHQLQAGGIPERVLWSYIVQIASAIKRVHEAGLAVRTIDATKILLTGKNRVRIGSCAVWDVLTYDQHLDMVALQHDDLQQFGRLIFALCCNNPQATTNGNFQKSLEIISKTYSHDVKNIALFLISKNHPHKNISTVFEMISGRLLTELDDAFEGMDRLENEMLSELENARLVRLLCKFGFINERPEFARDSRWSETGDRYIIKLFRDYVFHQIDERGNPVTNMSHVLTCLNKLDAGTEEKIMLVARDEQSCLVVSYKDIKACVEAAFSDLSRASSSR</sequence>
<evidence type="ECO:0000256" key="3">
    <source>
        <dbReference type="ARBA" id="ARBA00022664"/>
    </source>
</evidence>
<dbReference type="GO" id="GO:0046872">
    <property type="term" value="F:metal ion binding"/>
    <property type="evidence" value="ECO:0007669"/>
    <property type="project" value="UniProtKB-KW"/>
</dbReference>
<keyword evidence="6" id="KW-0378">Hydrolase</keyword>
<feature type="coiled-coil region" evidence="9">
    <location>
        <begin position="665"/>
        <end position="703"/>
    </location>
</feature>
<name>A0A1Q3EA53_LENED</name>
<keyword evidence="8 9" id="KW-0175">Coiled coil</keyword>
<proteinExistence type="inferred from homology"/>
<dbReference type="Pfam" id="PF25586">
    <property type="entry name" value="zf-CCCH_PAN3"/>
    <property type="match status" value="1"/>
</dbReference>
<keyword evidence="2 9" id="KW-0963">Cytoplasm</keyword>
<dbReference type="HAMAP" id="MF_03181">
    <property type="entry name" value="PAN3"/>
    <property type="match status" value="1"/>
</dbReference>
<dbReference type="InterPro" id="IPR011009">
    <property type="entry name" value="Kinase-like_dom_sf"/>
</dbReference>
<dbReference type="STRING" id="5353.A0A1Q3EA53"/>
<dbReference type="GO" id="GO:0031251">
    <property type="term" value="C:PAN complex"/>
    <property type="evidence" value="ECO:0007669"/>
    <property type="project" value="UniProtKB-UniRule"/>
</dbReference>
<dbReference type="PANTHER" id="PTHR12272">
    <property type="entry name" value="DEADENYLATION COMPLEX SUBUNIT PAN3"/>
    <property type="match status" value="1"/>
</dbReference>
<reference evidence="12 13" key="2">
    <citation type="submission" date="2017-02" db="EMBL/GenBank/DDBJ databases">
        <title>A genome survey and senescence transcriptome analysis in Lentinula edodes.</title>
        <authorList>
            <person name="Sakamoto Y."/>
            <person name="Nakade K."/>
            <person name="Sato S."/>
            <person name="Yoshida Y."/>
            <person name="Miyazaki K."/>
            <person name="Natsume S."/>
            <person name="Konno N."/>
        </authorList>
    </citation>
    <scope>NUCLEOTIDE SEQUENCE [LARGE SCALE GENOMIC DNA]</scope>
    <source>
        <strain evidence="12 13">NBRC 111202</strain>
    </source>
</reference>
<evidence type="ECO:0000256" key="7">
    <source>
        <dbReference type="ARBA" id="ARBA00022840"/>
    </source>
</evidence>
<dbReference type="Gene3D" id="6.10.250.3160">
    <property type="match status" value="1"/>
</dbReference>
<dbReference type="InterPro" id="IPR041332">
    <property type="entry name" value="Pan3_CK"/>
</dbReference>